<evidence type="ECO:0000313" key="8">
    <source>
        <dbReference type="Proteomes" id="UP000785200"/>
    </source>
</evidence>
<dbReference type="GO" id="GO:0000297">
    <property type="term" value="F:spermine transmembrane transporter activity"/>
    <property type="evidence" value="ECO:0007669"/>
    <property type="project" value="TreeGrafter"/>
</dbReference>
<keyword evidence="8" id="KW-1185">Reference proteome</keyword>
<dbReference type="PANTHER" id="PTHR23502">
    <property type="entry name" value="MAJOR FACILITATOR SUPERFAMILY"/>
    <property type="match status" value="1"/>
</dbReference>
<feature type="domain" description="Major facilitator superfamily (MFS) profile" evidence="6">
    <location>
        <begin position="54"/>
        <end position="488"/>
    </location>
</feature>
<comment type="caution">
    <text evidence="7">The sequence shown here is derived from an EMBL/GenBank/DDBJ whole genome shotgun (WGS) entry which is preliminary data.</text>
</comment>
<gene>
    <name evidence="7" type="ORF">D0Z07_4622</name>
</gene>
<feature type="transmembrane region" description="Helical" evidence="5">
    <location>
        <begin position="388"/>
        <end position="407"/>
    </location>
</feature>
<dbReference type="Gene3D" id="1.20.1250.20">
    <property type="entry name" value="MFS general substrate transporter like domains"/>
    <property type="match status" value="1"/>
</dbReference>
<dbReference type="InterPro" id="IPR036259">
    <property type="entry name" value="MFS_trans_sf"/>
</dbReference>
<evidence type="ECO:0000256" key="1">
    <source>
        <dbReference type="ARBA" id="ARBA00004141"/>
    </source>
</evidence>
<dbReference type="GO" id="GO:0015606">
    <property type="term" value="F:spermidine transmembrane transporter activity"/>
    <property type="evidence" value="ECO:0007669"/>
    <property type="project" value="TreeGrafter"/>
</dbReference>
<dbReference type="Pfam" id="PF07690">
    <property type="entry name" value="MFS_1"/>
    <property type="match status" value="1"/>
</dbReference>
<feature type="transmembrane region" description="Helical" evidence="5">
    <location>
        <begin position="208"/>
        <end position="227"/>
    </location>
</feature>
<feature type="transmembrane region" description="Helical" evidence="5">
    <location>
        <begin position="181"/>
        <end position="202"/>
    </location>
</feature>
<evidence type="ECO:0000256" key="2">
    <source>
        <dbReference type="ARBA" id="ARBA00022692"/>
    </source>
</evidence>
<dbReference type="CDD" id="cd17323">
    <property type="entry name" value="MFS_Tpo1_MDR_like"/>
    <property type="match status" value="1"/>
</dbReference>
<feature type="transmembrane region" description="Helical" evidence="5">
    <location>
        <begin position="123"/>
        <end position="143"/>
    </location>
</feature>
<evidence type="ECO:0000313" key="7">
    <source>
        <dbReference type="EMBL" id="KAG0648665.1"/>
    </source>
</evidence>
<evidence type="ECO:0000259" key="6">
    <source>
        <dbReference type="PROSITE" id="PS50850"/>
    </source>
</evidence>
<dbReference type="PROSITE" id="PS50850">
    <property type="entry name" value="MFS"/>
    <property type="match status" value="1"/>
</dbReference>
<feature type="transmembrane region" description="Helical" evidence="5">
    <location>
        <begin position="317"/>
        <end position="341"/>
    </location>
</feature>
<dbReference type="SUPFAM" id="SSF103473">
    <property type="entry name" value="MFS general substrate transporter"/>
    <property type="match status" value="1"/>
</dbReference>
<proteinExistence type="predicted"/>
<sequence length="488" mass="53065">MQIHAAQKTVSAGAASTKIEETEAAEVDPSLPLTGQAERNSSMWQSHQFFASSCKYSPYSSRIANAFGSSVYTPAIPYVMYDFQISDTIATVPLTTYALGLSFGPMLSAPISETVGRLGTYRYAVPISALFTLGAGFAPNIAALCVLRLFAGLFGGAPLSVCAGTSADLFRPKERAVAGTLLLYTGFLGPAVGPIVGGFVTQHNGWKWSQYALAIIMIVSYIPVLFLEETYLKIILRRNAKAESAANPHAKPAAKALLLGILLITLLRPLKMLLTEPIVAFLALYVAFNFAVLFIFFGSIPLRFESVYHFNRGESGLVFLAIGLGCKLAILTLVILDKLFYQEEYQKRSMDGQLGIVAPEHRLWAAMIGSFGMPIGLFWFAWSARSDVHWIIPALAIVPYGWGNLCTYVSACLYLVDTYAALTAASAIAANGLLRYIFGGTFPLFTITRATSLLGFVALAMLPIPWILYKWGPNIRAHSNFETNKIPE</sequence>
<dbReference type="Proteomes" id="UP000785200">
    <property type="component" value="Unassembled WGS sequence"/>
</dbReference>
<dbReference type="GO" id="GO:0005886">
    <property type="term" value="C:plasma membrane"/>
    <property type="evidence" value="ECO:0007669"/>
    <property type="project" value="TreeGrafter"/>
</dbReference>
<keyword evidence="3 5" id="KW-1133">Transmembrane helix</keyword>
<reference evidence="7" key="1">
    <citation type="submission" date="2019-07" db="EMBL/GenBank/DDBJ databases">
        <title>Hyphodiscus hymeniophilus genome sequencing and assembly.</title>
        <authorList>
            <person name="Kramer G."/>
            <person name="Nodwell J."/>
        </authorList>
    </citation>
    <scope>NUCLEOTIDE SEQUENCE</scope>
    <source>
        <strain evidence="7">ATCC 34498</strain>
    </source>
</reference>
<feature type="transmembrane region" description="Helical" evidence="5">
    <location>
        <begin position="362"/>
        <end position="382"/>
    </location>
</feature>
<dbReference type="EMBL" id="VNKQ01000009">
    <property type="protein sequence ID" value="KAG0648665.1"/>
    <property type="molecule type" value="Genomic_DNA"/>
</dbReference>
<dbReference type="PANTHER" id="PTHR23502:SF38">
    <property type="entry name" value="POLYAMINE TRANSPORTER 4"/>
    <property type="match status" value="1"/>
</dbReference>
<name>A0A9P6VIN6_9HELO</name>
<comment type="subcellular location">
    <subcellularLocation>
        <location evidence="1">Membrane</location>
        <topology evidence="1">Multi-pass membrane protein</topology>
    </subcellularLocation>
</comment>
<feature type="transmembrane region" description="Helical" evidence="5">
    <location>
        <begin position="419"/>
        <end position="438"/>
    </location>
</feature>
<keyword evidence="4 5" id="KW-0472">Membrane</keyword>
<evidence type="ECO:0000256" key="3">
    <source>
        <dbReference type="ARBA" id="ARBA00022989"/>
    </source>
</evidence>
<keyword evidence="2 5" id="KW-0812">Transmembrane</keyword>
<dbReference type="AlphaFoldDB" id="A0A9P6VIN6"/>
<dbReference type="InterPro" id="IPR020846">
    <property type="entry name" value="MFS_dom"/>
</dbReference>
<dbReference type="InterPro" id="IPR011701">
    <property type="entry name" value="MFS"/>
</dbReference>
<protein>
    <submittedName>
        <fullName evidence="7">Polyamine transporter 4</fullName>
    </submittedName>
</protein>
<organism evidence="7 8">
    <name type="scientific">Hyphodiscus hymeniophilus</name>
    <dbReference type="NCBI Taxonomy" id="353542"/>
    <lineage>
        <taxon>Eukaryota</taxon>
        <taxon>Fungi</taxon>
        <taxon>Dikarya</taxon>
        <taxon>Ascomycota</taxon>
        <taxon>Pezizomycotina</taxon>
        <taxon>Leotiomycetes</taxon>
        <taxon>Helotiales</taxon>
        <taxon>Hyphodiscaceae</taxon>
        <taxon>Hyphodiscus</taxon>
    </lineage>
</organism>
<accession>A0A9P6VIN6</accession>
<dbReference type="OrthoDB" id="3936150at2759"/>
<feature type="transmembrane region" description="Helical" evidence="5">
    <location>
        <begin position="278"/>
        <end position="297"/>
    </location>
</feature>
<evidence type="ECO:0000256" key="4">
    <source>
        <dbReference type="ARBA" id="ARBA00023136"/>
    </source>
</evidence>
<evidence type="ECO:0000256" key="5">
    <source>
        <dbReference type="SAM" id="Phobius"/>
    </source>
</evidence>
<feature type="transmembrane region" description="Helical" evidence="5">
    <location>
        <begin position="450"/>
        <end position="469"/>
    </location>
</feature>